<dbReference type="NCBIfam" id="TIGR00150">
    <property type="entry name" value="T6A_YjeE"/>
    <property type="match status" value="1"/>
</dbReference>
<dbReference type="InterPro" id="IPR003442">
    <property type="entry name" value="T6A_TsaE"/>
</dbReference>
<keyword evidence="9" id="KW-0460">Magnesium</keyword>
<evidence type="ECO:0000256" key="5">
    <source>
        <dbReference type="ARBA" id="ARBA00022694"/>
    </source>
</evidence>
<dbReference type="InterPro" id="IPR022496">
    <property type="entry name" value="T6A_TsaB"/>
</dbReference>
<evidence type="ECO:0000256" key="2">
    <source>
        <dbReference type="ARBA" id="ARBA00007599"/>
    </source>
</evidence>
<name>A0A4Y4E027_GLUUR</name>
<evidence type="ECO:0000256" key="10">
    <source>
        <dbReference type="ARBA" id="ARBA00024908"/>
    </source>
</evidence>
<protein>
    <recommendedName>
        <fullName evidence="3">tRNA threonylcarbamoyladenosine biosynthesis protein TsaE</fullName>
    </recommendedName>
    <alternativeName>
        <fullName evidence="11">t(6)A37 threonylcarbamoyladenosine biosynthesis protein TsaE</fullName>
    </alternativeName>
</protein>
<comment type="function">
    <text evidence="10">Required for the formation of a threonylcarbamoyl group on adenosine at position 37 (t(6)A37) in tRNAs that read codons beginning with adenine. Is involved in the transfer of the threonylcarbamoyl moiety of threonylcarbamoyl-AMP (TC-AMP) to the N6 group of A37, together with TsaD and TsaB. TsaE seems to play an indirect role in the t(6)A biosynthesis pathway, possibly in regulating the core enzymatic function of TsaD.</text>
</comment>
<dbReference type="GO" id="GO:0005524">
    <property type="term" value="F:ATP binding"/>
    <property type="evidence" value="ECO:0007669"/>
    <property type="project" value="UniProtKB-KW"/>
</dbReference>
<organism evidence="13 14">
    <name type="scientific">Glutamicibacter uratoxydans</name>
    <name type="common">Arthrobacter uratoxydans</name>
    <dbReference type="NCBI Taxonomy" id="43667"/>
    <lineage>
        <taxon>Bacteria</taxon>
        <taxon>Bacillati</taxon>
        <taxon>Actinomycetota</taxon>
        <taxon>Actinomycetes</taxon>
        <taxon>Micrococcales</taxon>
        <taxon>Micrococcaceae</taxon>
        <taxon>Glutamicibacter</taxon>
    </lineage>
</organism>
<evidence type="ECO:0000256" key="4">
    <source>
        <dbReference type="ARBA" id="ARBA00022490"/>
    </source>
</evidence>
<evidence type="ECO:0000313" key="13">
    <source>
        <dbReference type="EMBL" id="GED07961.1"/>
    </source>
</evidence>
<dbReference type="RefSeq" id="WP_307723239.1">
    <property type="nucleotide sequence ID" value="NZ_BAAAJL010000010.1"/>
</dbReference>
<dbReference type="InterPro" id="IPR043129">
    <property type="entry name" value="ATPase_NBD"/>
</dbReference>
<evidence type="ECO:0000256" key="9">
    <source>
        <dbReference type="ARBA" id="ARBA00022842"/>
    </source>
</evidence>
<dbReference type="InterPro" id="IPR000905">
    <property type="entry name" value="Gcp-like_dom"/>
</dbReference>
<sequence length="420" mass="44990">MSEAAKEFSCQLNDLTATEALGEALGAKLQAGDLLILTGALGAGKTTLTQSLGLGLKVREGIISPTFVLARQHPSLVDGPGLIHVDAYRLKDQNDVDTLDLESTLAESVTVVEWGLGKVEHLTDSRLELILDREALAGTVDQPENPWEESETEIDEPRLFTLKAIGPRWDEQAFEELKSALLHAELPEKHMPNYLSIDTSAHASVALLDAETGTVIDLRTSPKGNDQTETLASYVRDLLAENNQNGPDLAGIFVGVGPGPFTGLRVGLVAARTFSFVWNVPVHGVMSLHALAERVLDQDAVPAEFVVAADARRKELYWARYDAQGTLLDGPHVAAASALPALPVYGVGAGIYDEALKEIGAQPVAESFDWIADAANLAEHGFKDLAAGKDLSNTAPQYLRESDAQVPAFMKKTSEKAAKA</sequence>
<keyword evidence="7" id="KW-0547">Nucleotide-binding</keyword>
<dbReference type="SUPFAM" id="SSF53067">
    <property type="entry name" value="Actin-like ATPase domain"/>
    <property type="match status" value="2"/>
</dbReference>
<evidence type="ECO:0000256" key="11">
    <source>
        <dbReference type="ARBA" id="ARBA00032441"/>
    </source>
</evidence>
<dbReference type="PANTHER" id="PTHR33540">
    <property type="entry name" value="TRNA THREONYLCARBAMOYLADENOSINE BIOSYNTHESIS PROTEIN TSAE"/>
    <property type="match status" value="1"/>
</dbReference>
<dbReference type="Pfam" id="PF00814">
    <property type="entry name" value="TsaD"/>
    <property type="match status" value="1"/>
</dbReference>
<comment type="subcellular location">
    <subcellularLocation>
        <location evidence="1">Cytoplasm</location>
    </subcellularLocation>
</comment>
<keyword evidence="8" id="KW-0067">ATP-binding</keyword>
<dbReference type="PANTHER" id="PTHR33540:SF2">
    <property type="entry name" value="TRNA THREONYLCARBAMOYLADENOSINE BIOSYNTHESIS PROTEIN TSAE"/>
    <property type="match status" value="1"/>
</dbReference>
<dbReference type="GO" id="GO:0005737">
    <property type="term" value="C:cytoplasm"/>
    <property type="evidence" value="ECO:0007669"/>
    <property type="project" value="UniProtKB-SubCell"/>
</dbReference>
<evidence type="ECO:0000256" key="6">
    <source>
        <dbReference type="ARBA" id="ARBA00022723"/>
    </source>
</evidence>
<keyword evidence="4" id="KW-0963">Cytoplasm</keyword>
<comment type="similarity">
    <text evidence="2">Belongs to the TsaE family.</text>
</comment>
<evidence type="ECO:0000313" key="14">
    <source>
        <dbReference type="Proteomes" id="UP000316612"/>
    </source>
</evidence>
<dbReference type="Proteomes" id="UP000316612">
    <property type="component" value="Unassembled WGS sequence"/>
</dbReference>
<evidence type="ECO:0000256" key="8">
    <source>
        <dbReference type="ARBA" id="ARBA00022840"/>
    </source>
</evidence>
<dbReference type="AlphaFoldDB" id="A0A4Y4E027"/>
<gene>
    <name evidence="13" type="ORF">AUR04nite_34930</name>
</gene>
<dbReference type="InterPro" id="IPR027417">
    <property type="entry name" value="P-loop_NTPase"/>
</dbReference>
<dbReference type="GO" id="GO:0046872">
    <property type="term" value="F:metal ion binding"/>
    <property type="evidence" value="ECO:0007669"/>
    <property type="project" value="UniProtKB-KW"/>
</dbReference>
<accession>A0A4Y4E027</accession>
<evidence type="ECO:0000256" key="7">
    <source>
        <dbReference type="ARBA" id="ARBA00022741"/>
    </source>
</evidence>
<dbReference type="Pfam" id="PF02367">
    <property type="entry name" value="TsaE"/>
    <property type="match status" value="1"/>
</dbReference>
<keyword evidence="5" id="KW-0819">tRNA processing</keyword>
<keyword evidence="6" id="KW-0479">Metal-binding</keyword>
<evidence type="ECO:0000256" key="3">
    <source>
        <dbReference type="ARBA" id="ARBA00019010"/>
    </source>
</evidence>
<dbReference type="Gene3D" id="3.30.420.40">
    <property type="match status" value="2"/>
</dbReference>
<reference evidence="13 14" key="1">
    <citation type="submission" date="2019-06" db="EMBL/GenBank/DDBJ databases">
        <title>Whole genome shotgun sequence of Glutamicibacter uratoxydans NBRC 15515.</title>
        <authorList>
            <person name="Hosoyama A."/>
            <person name="Uohara A."/>
            <person name="Ohji S."/>
            <person name="Ichikawa N."/>
        </authorList>
    </citation>
    <scope>NUCLEOTIDE SEQUENCE [LARGE SCALE GENOMIC DNA]</scope>
    <source>
        <strain evidence="13 14">NBRC 15515</strain>
    </source>
</reference>
<dbReference type="NCBIfam" id="TIGR03725">
    <property type="entry name" value="T6A_YeaZ"/>
    <property type="match status" value="1"/>
</dbReference>
<evidence type="ECO:0000259" key="12">
    <source>
        <dbReference type="Pfam" id="PF00814"/>
    </source>
</evidence>
<dbReference type="EMBL" id="BJNY01000036">
    <property type="protein sequence ID" value="GED07961.1"/>
    <property type="molecule type" value="Genomic_DNA"/>
</dbReference>
<dbReference type="GO" id="GO:0002949">
    <property type="term" value="P:tRNA threonylcarbamoyladenosine modification"/>
    <property type="evidence" value="ECO:0007669"/>
    <property type="project" value="InterPro"/>
</dbReference>
<comment type="caution">
    <text evidence="13">The sequence shown here is derived from an EMBL/GenBank/DDBJ whole genome shotgun (WGS) entry which is preliminary data.</text>
</comment>
<feature type="domain" description="Gcp-like" evidence="12">
    <location>
        <begin position="228"/>
        <end position="329"/>
    </location>
</feature>
<dbReference type="SUPFAM" id="SSF52540">
    <property type="entry name" value="P-loop containing nucleoside triphosphate hydrolases"/>
    <property type="match status" value="1"/>
</dbReference>
<keyword evidence="14" id="KW-1185">Reference proteome</keyword>
<dbReference type="Gene3D" id="3.40.50.300">
    <property type="entry name" value="P-loop containing nucleotide triphosphate hydrolases"/>
    <property type="match status" value="1"/>
</dbReference>
<proteinExistence type="inferred from homology"/>
<evidence type="ECO:0000256" key="1">
    <source>
        <dbReference type="ARBA" id="ARBA00004496"/>
    </source>
</evidence>